<evidence type="ECO:0000313" key="2">
    <source>
        <dbReference type="EMBL" id="TKA73092.1"/>
    </source>
</evidence>
<comment type="caution">
    <text evidence="2">The sequence shown here is derived from an EMBL/GenBank/DDBJ whole genome shotgun (WGS) entry which is preliminary data.</text>
</comment>
<feature type="compositionally biased region" description="Basic and acidic residues" evidence="1">
    <location>
        <begin position="194"/>
        <end position="212"/>
    </location>
</feature>
<keyword evidence="3" id="KW-1185">Reference proteome</keyword>
<dbReference type="EMBL" id="NAJQ01000279">
    <property type="protein sequence ID" value="TKA73092.1"/>
    <property type="molecule type" value="Genomic_DNA"/>
</dbReference>
<proteinExistence type="predicted"/>
<organism evidence="2 3">
    <name type="scientific">Friedmanniomyces simplex</name>
    <dbReference type="NCBI Taxonomy" id="329884"/>
    <lineage>
        <taxon>Eukaryota</taxon>
        <taxon>Fungi</taxon>
        <taxon>Dikarya</taxon>
        <taxon>Ascomycota</taxon>
        <taxon>Pezizomycotina</taxon>
        <taxon>Dothideomycetes</taxon>
        <taxon>Dothideomycetidae</taxon>
        <taxon>Mycosphaerellales</taxon>
        <taxon>Teratosphaeriaceae</taxon>
        <taxon>Friedmanniomyces</taxon>
    </lineage>
</organism>
<reference evidence="2 3" key="1">
    <citation type="submission" date="2017-03" db="EMBL/GenBank/DDBJ databases">
        <title>Genomes of endolithic fungi from Antarctica.</title>
        <authorList>
            <person name="Coleine C."/>
            <person name="Masonjones S."/>
            <person name="Stajich J.E."/>
        </authorList>
    </citation>
    <scope>NUCLEOTIDE SEQUENCE [LARGE SCALE GENOMIC DNA]</scope>
    <source>
        <strain evidence="2 3">CCFEE 5184</strain>
    </source>
</reference>
<evidence type="ECO:0000256" key="1">
    <source>
        <dbReference type="SAM" id="MobiDB-lite"/>
    </source>
</evidence>
<gene>
    <name evidence="2" type="ORF">B0A55_04838</name>
</gene>
<accession>A0A4U0X906</accession>
<sequence>MAPPHCRPIIDRIPPDLSNLRSHVIEVAGAWGRNAFNMGTHNPNRHAHGTPKMPGAYPSLEGDDDETERMGDSDAASPVSLIEASACTPPCSSVTITITSSDDGNDNNLIEHMAVPPQTPPMESTIPSQLPPSPHIINLEDTNEPQQDTPTPTPSTPSECQRTAKRTRRGRGRSSARSPAVALRTSPRLAAKRRAAEAGLDDKTSEGSPKKR</sequence>
<name>A0A4U0X906_9PEZI</name>
<dbReference type="AlphaFoldDB" id="A0A4U0X906"/>
<evidence type="ECO:0000313" key="3">
    <source>
        <dbReference type="Proteomes" id="UP000309340"/>
    </source>
</evidence>
<feature type="compositionally biased region" description="Basic residues" evidence="1">
    <location>
        <begin position="163"/>
        <end position="174"/>
    </location>
</feature>
<feature type="region of interest" description="Disordered" evidence="1">
    <location>
        <begin position="100"/>
        <end position="212"/>
    </location>
</feature>
<feature type="region of interest" description="Disordered" evidence="1">
    <location>
        <begin position="41"/>
        <end position="73"/>
    </location>
</feature>
<protein>
    <submittedName>
        <fullName evidence="2">Uncharacterized protein</fullName>
    </submittedName>
</protein>
<dbReference type="Proteomes" id="UP000309340">
    <property type="component" value="Unassembled WGS sequence"/>
</dbReference>